<dbReference type="SUPFAM" id="SSF49899">
    <property type="entry name" value="Concanavalin A-like lectins/glucanases"/>
    <property type="match status" value="1"/>
</dbReference>
<gene>
    <name evidence="1" type="ORF">AM587_10017351</name>
</gene>
<dbReference type="Gene3D" id="2.60.40.10">
    <property type="entry name" value="Immunoglobulins"/>
    <property type="match status" value="1"/>
</dbReference>
<dbReference type="EMBL" id="LNFO01001300">
    <property type="protein sequence ID" value="KUF92887.1"/>
    <property type="molecule type" value="Genomic_DNA"/>
</dbReference>
<reference evidence="1 2" key="1">
    <citation type="submission" date="2015-11" db="EMBL/GenBank/DDBJ databases">
        <title>Genomes and virulence difference between two physiological races of Phytophthora nicotianae.</title>
        <authorList>
            <person name="Liu H."/>
            <person name="Ma X."/>
            <person name="Yu H."/>
            <person name="Fang D."/>
            <person name="Li Y."/>
            <person name="Wang X."/>
            <person name="Wang W."/>
            <person name="Dong Y."/>
            <person name="Xiao B."/>
        </authorList>
    </citation>
    <scope>NUCLEOTIDE SEQUENCE [LARGE SCALE GENOMIC DNA]</scope>
    <source>
        <strain evidence="2">race 0</strain>
    </source>
</reference>
<name>A0A0W8D926_PHYNI</name>
<proteinExistence type="predicted"/>
<dbReference type="Proteomes" id="UP000052943">
    <property type="component" value="Unassembled WGS sequence"/>
</dbReference>
<accession>A0A0W8D926</accession>
<dbReference type="InterPro" id="IPR013320">
    <property type="entry name" value="ConA-like_dom_sf"/>
</dbReference>
<dbReference type="InterPro" id="IPR013783">
    <property type="entry name" value="Ig-like_fold"/>
</dbReference>
<protein>
    <submittedName>
        <fullName evidence="1">Uncharacterized protein</fullName>
    </submittedName>
</protein>
<dbReference type="STRING" id="4790.A0A0W8D926"/>
<dbReference type="OrthoDB" id="124527at2759"/>
<dbReference type="Gene3D" id="2.60.120.200">
    <property type="match status" value="1"/>
</dbReference>
<dbReference type="AlphaFoldDB" id="A0A0W8D926"/>
<evidence type="ECO:0000313" key="2">
    <source>
        <dbReference type="Proteomes" id="UP000052943"/>
    </source>
</evidence>
<dbReference type="Pfam" id="PF13385">
    <property type="entry name" value="Laminin_G_3"/>
    <property type="match status" value="1"/>
</dbReference>
<organism evidence="1 2">
    <name type="scientific">Phytophthora nicotianae</name>
    <name type="common">Potato buckeye rot agent</name>
    <name type="synonym">Phytophthora parasitica</name>
    <dbReference type="NCBI Taxonomy" id="4792"/>
    <lineage>
        <taxon>Eukaryota</taxon>
        <taxon>Sar</taxon>
        <taxon>Stramenopiles</taxon>
        <taxon>Oomycota</taxon>
        <taxon>Peronosporomycetes</taxon>
        <taxon>Peronosporales</taxon>
        <taxon>Peronosporaceae</taxon>
        <taxon>Phytophthora</taxon>
    </lineage>
</organism>
<comment type="caution">
    <text evidence="1">The sequence shown here is derived from an EMBL/GenBank/DDBJ whole genome shotgun (WGS) entry which is preliminary data.</text>
</comment>
<evidence type="ECO:0000313" key="1">
    <source>
        <dbReference type="EMBL" id="KUF92887.1"/>
    </source>
</evidence>
<sequence length="269" mass="29632">MKFGEWSFVAVVFDENSTQFFVDGEIKEIDTVVGSVASPLLVVGAAANDPLTGFTGYVKSVFVFDSALSETELAYLMTTKEVKVEVIPVPTLVPDPVVKVQPKPHLYLKDRLENSVSARQVIDPDADEYNAALPVLDDTELLSVELVYADDIPTDEGNSVDFTPFNLWSLEPKLRDVHVGSKVTVQGSPSFDSLTSMCRINDDISFAPYKVTAHSIACQIPEMNVQAGNVTIKISISQDGVFFYFYRRVQIAPETVDHPIISTANVTFR</sequence>